<dbReference type="FunFam" id="2.30.30.1020:FF:000004">
    <property type="entry name" value="probable NOT transcription complex subunit VIP2 isoform X1"/>
    <property type="match status" value="1"/>
</dbReference>
<evidence type="ECO:0000256" key="2">
    <source>
        <dbReference type="ARBA" id="ARBA00023015"/>
    </source>
</evidence>
<feature type="region of interest" description="Disordered" evidence="4">
    <location>
        <begin position="264"/>
        <end position="338"/>
    </location>
</feature>
<evidence type="ECO:0000256" key="4">
    <source>
        <dbReference type="SAM" id="MobiDB-lite"/>
    </source>
</evidence>
<protein>
    <recommendedName>
        <fullName evidence="5">NOT2/NOT3/NOT5 C-terminal domain-containing protein</fullName>
    </recommendedName>
</protein>
<dbReference type="GO" id="GO:0006355">
    <property type="term" value="P:regulation of DNA-templated transcription"/>
    <property type="evidence" value="ECO:0007669"/>
    <property type="project" value="InterPro"/>
</dbReference>
<feature type="compositionally biased region" description="Polar residues" evidence="4">
    <location>
        <begin position="312"/>
        <end position="326"/>
    </location>
</feature>
<feature type="region of interest" description="Disordered" evidence="4">
    <location>
        <begin position="1"/>
        <end position="32"/>
    </location>
</feature>
<name>A0A5D2QDM9_GOSTO</name>
<reference evidence="6 7" key="1">
    <citation type="submission" date="2019-07" db="EMBL/GenBank/DDBJ databases">
        <title>WGS assembly of Gossypium tomentosum.</title>
        <authorList>
            <person name="Chen Z.J."/>
            <person name="Sreedasyam A."/>
            <person name="Ando A."/>
            <person name="Song Q."/>
            <person name="De L."/>
            <person name="Hulse-Kemp A."/>
            <person name="Ding M."/>
            <person name="Ye W."/>
            <person name="Kirkbride R."/>
            <person name="Jenkins J."/>
            <person name="Plott C."/>
            <person name="Lovell J."/>
            <person name="Lin Y.-M."/>
            <person name="Vaughn R."/>
            <person name="Liu B."/>
            <person name="Li W."/>
            <person name="Simpson S."/>
            <person name="Scheffler B."/>
            <person name="Saski C."/>
            <person name="Grover C."/>
            <person name="Hu G."/>
            <person name="Conover J."/>
            <person name="Carlson J."/>
            <person name="Shu S."/>
            <person name="Boston L."/>
            <person name="Williams M."/>
            <person name="Peterson D."/>
            <person name="Mcgee K."/>
            <person name="Jones D."/>
            <person name="Wendel J."/>
            <person name="Stelly D."/>
            <person name="Grimwood J."/>
            <person name="Schmutz J."/>
        </authorList>
    </citation>
    <scope>NUCLEOTIDE SEQUENCE [LARGE SCALE GENOMIC DNA]</scope>
    <source>
        <strain evidence="6">7179.01</strain>
    </source>
</reference>
<evidence type="ECO:0000256" key="3">
    <source>
        <dbReference type="ARBA" id="ARBA00023163"/>
    </source>
</evidence>
<keyword evidence="3" id="KW-0804">Transcription</keyword>
<evidence type="ECO:0000259" key="5">
    <source>
        <dbReference type="Pfam" id="PF04153"/>
    </source>
</evidence>
<evidence type="ECO:0000313" key="7">
    <source>
        <dbReference type="Proteomes" id="UP000322667"/>
    </source>
</evidence>
<dbReference type="Gene3D" id="2.30.30.1020">
    <property type="entry name" value="CCR4-NOT complex subunit 2/3/5, C-terminal domain"/>
    <property type="match status" value="1"/>
</dbReference>
<feature type="compositionally biased region" description="Low complexity" evidence="4">
    <location>
        <begin position="276"/>
        <end position="299"/>
    </location>
</feature>
<dbReference type="InterPro" id="IPR040168">
    <property type="entry name" value="Not2/3/5"/>
</dbReference>
<keyword evidence="7" id="KW-1185">Reference proteome</keyword>
<evidence type="ECO:0000256" key="1">
    <source>
        <dbReference type="ARBA" id="ARBA00007682"/>
    </source>
</evidence>
<dbReference type="AlphaFoldDB" id="A0A5D2QDM9"/>
<gene>
    <name evidence="6" type="ORF">ES332_A05G106200v1</name>
</gene>
<feature type="compositionally biased region" description="Polar residues" evidence="4">
    <location>
        <begin position="1"/>
        <end position="18"/>
    </location>
</feature>
<organism evidence="6 7">
    <name type="scientific">Gossypium tomentosum</name>
    <name type="common">Hawaiian cotton</name>
    <name type="synonym">Gossypium sandvicense</name>
    <dbReference type="NCBI Taxonomy" id="34277"/>
    <lineage>
        <taxon>Eukaryota</taxon>
        <taxon>Viridiplantae</taxon>
        <taxon>Streptophyta</taxon>
        <taxon>Embryophyta</taxon>
        <taxon>Tracheophyta</taxon>
        <taxon>Spermatophyta</taxon>
        <taxon>Magnoliopsida</taxon>
        <taxon>eudicotyledons</taxon>
        <taxon>Gunneridae</taxon>
        <taxon>Pentapetalae</taxon>
        <taxon>rosids</taxon>
        <taxon>malvids</taxon>
        <taxon>Malvales</taxon>
        <taxon>Malvaceae</taxon>
        <taxon>Malvoideae</taxon>
        <taxon>Gossypium</taxon>
    </lineage>
</organism>
<evidence type="ECO:0000313" key="6">
    <source>
        <dbReference type="EMBL" id="TYI26303.1"/>
    </source>
</evidence>
<sequence>MSGLLNSSINGSASNLPDSSGRSFGTSFSSQSGTIQGLHNIHGSFNIPNMPGTLTSRNSTLSNVPTGGVQQPTGSLSGGRFASNNLPIALSQLSHGGSHGHSGVTNRGGLGVSPILGNAGPRITSSMGNMVGGGNIGRSVSSGGGLSVPGLASRLNLSANSGSGSLSLQGQNRLMSSMLPQGSPQLTSRPNSSGGPQGQLGSLRKQGLTPIVQQNQEFSIQNEDFPALPGFKGGNADYAMDLHQKEQLHDNTISMMQSQQFSMGRSGAFNLGGSYSSHRPQQQQHAPSASSSGVSFASVNNQDPLHLHGSDIFTSSHSGYHTQNSGPPGIGLRPLNSSNTVSGMGYDQLIQQYQQHQNQSPFRLQQMSAVNQSFREPGLKSTQAAQSNSDPFGLLGLQSVIKMTNPDLTSLALGIDLTTLGLNLNSSENLHKTFGSPWSDEPAKGDPEFTVPQCYYAKQPPALHQGYFSKFTVDALFYIFYSMPKDEAQLYAANELYNRGWFYHKEFRFWFMRVPNVEPLVKTNTYERGSYHYFDPNSFEIIRKDNFVVHYELLEKRPSLPQH</sequence>
<feature type="region of interest" description="Disordered" evidence="4">
    <location>
        <begin position="176"/>
        <end position="203"/>
    </location>
</feature>
<dbReference type="PANTHER" id="PTHR23326">
    <property type="entry name" value="CCR4 NOT-RELATED"/>
    <property type="match status" value="1"/>
</dbReference>
<proteinExistence type="inferred from homology"/>
<keyword evidence="2" id="KW-0805">Transcription regulation</keyword>
<feature type="compositionally biased region" description="Low complexity" evidence="4">
    <location>
        <begin position="19"/>
        <end position="32"/>
    </location>
</feature>
<feature type="domain" description="NOT2/NOT3/NOT5 C-terminal" evidence="5">
    <location>
        <begin position="431"/>
        <end position="554"/>
    </location>
</feature>
<dbReference type="InterPro" id="IPR038635">
    <property type="entry name" value="CCR4-NOT_su2/3/5_C_sf"/>
</dbReference>
<dbReference type="EMBL" id="CM017614">
    <property type="protein sequence ID" value="TYI26303.1"/>
    <property type="molecule type" value="Genomic_DNA"/>
</dbReference>
<comment type="similarity">
    <text evidence="1">Belongs to the CNOT2/3/5 family.</text>
</comment>
<dbReference type="Proteomes" id="UP000322667">
    <property type="component" value="Chromosome A05"/>
</dbReference>
<dbReference type="Pfam" id="PF04153">
    <property type="entry name" value="NOT2_3_5_C"/>
    <property type="match status" value="1"/>
</dbReference>
<dbReference type="GO" id="GO:0030015">
    <property type="term" value="C:CCR4-NOT core complex"/>
    <property type="evidence" value="ECO:0007669"/>
    <property type="project" value="InterPro"/>
</dbReference>
<feature type="compositionally biased region" description="Polar residues" evidence="4">
    <location>
        <begin position="178"/>
        <end position="191"/>
    </location>
</feature>
<accession>A0A5D2QDM9</accession>
<dbReference type="InterPro" id="IPR007282">
    <property type="entry name" value="NOT2/3/5_C"/>
</dbReference>